<reference evidence="2" key="2">
    <citation type="submission" date="2010-05" db="EMBL/GenBank/DDBJ databases">
        <title>The Genome Sequence of Magnaporthe poae strain ATCC 64411.</title>
        <authorList>
            <consortium name="The Broad Institute Genome Sequencing Platform"/>
            <consortium name="Broad Institute Genome Sequencing Center for Infectious Disease"/>
            <person name="Ma L.-J."/>
            <person name="Dead R."/>
            <person name="Young S."/>
            <person name="Zeng Q."/>
            <person name="Koehrsen M."/>
            <person name="Alvarado L."/>
            <person name="Berlin A."/>
            <person name="Chapman S.B."/>
            <person name="Chen Z."/>
            <person name="Freedman E."/>
            <person name="Gellesch M."/>
            <person name="Goldberg J."/>
            <person name="Griggs A."/>
            <person name="Gujja S."/>
            <person name="Heilman E.R."/>
            <person name="Heiman D."/>
            <person name="Hepburn T."/>
            <person name="Howarth C."/>
            <person name="Jen D."/>
            <person name="Larson L."/>
            <person name="Mehta T."/>
            <person name="Neiman D."/>
            <person name="Pearson M."/>
            <person name="Roberts A."/>
            <person name="Saif S."/>
            <person name="Shea T."/>
            <person name="Shenoy N."/>
            <person name="Sisk P."/>
            <person name="Stolte C."/>
            <person name="Sykes S."/>
            <person name="Walk T."/>
            <person name="White J."/>
            <person name="Yandava C."/>
            <person name="Haas B."/>
            <person name="Nusbaum C."/>
            <person name="Birren B."/>
        </authorList>
    </citation>
    <scope>NUCLEOTIDE SEQUENCE</scope>
    <source>
        <strain evidence="2">ATCC 64411</strain>
    </source>
</reference>
<feature type="compositionally biased region" description="Polar residues" evidence="1">
    <location>
        <begin position="80"/>
        <end position="100"/>
    </location>
</feature>
<dbReference type="VEuPathDB" id="FungiDB:MAPG_06331"/>
<accession>A0A0C4E1R1</accession>
<protein>
    <submittedName>
        <fullName evidence="2 3">Uncharacterized protein</fullName>
    </submittedName>
</protein>
<dbReference type="EnsemblFungi" id="MAPG_06331T0">
    <property type="protein sequence ID" value="MAPG_06331T0"/>
    <property type="gene ID" value="MAPG_06331"/>
</dbReference>
<feature type="region of interest" description="Disordered" evidence="1">
    <location>
        <begin position="57"/>
        <end position="101"/>
    </location>
</feature>
<evidence type="ECO:0000256" key="1">
    <source>
        <dbReference type="SAM" id="MobiDB-lite"/>
    </source>
</evidence>
<feature type="region of interest" description="Disordered" evidence="1">
    <location>
        <begin position="292"/>
        <end position="315"/>
    </location>
</feature>
<organism evidence="3 4">
    <name type="scientific">Magnaporthiopsis poae (strain ATCC 64411 / 73-15)</name>
    <name type="common">Kentucky bluegrass fungus</name>
    <name type="synonym">Magnaporthe poae</name>
    <dbReference type="NCBI Taxonomy" id="644358"/>
    <lineage>
        <taxon>Eukaryota</taxon>
        <taxon>Fungi</taxon>
        <taxon>Dikarya</taxon>
        <taxon>Ascomycota</taxon>
        <taxon>Pezizomycotina</taxon>
        <taxon>Sordariomycetes</taxon>
        <taxon>Sordariomycetidae</taxon>
        <taxon>Magnaporthales</taxon>
        <taxon>Magnaporthaceae</taxon>
        <taxon>Magnaporthiopsis</taxon>
    </lineage>
</organism>
<gene>
    <name evidence="2" type="ORF">MAPG_06331</name>
</gene>
<reference evidence="2" key="3">
    <citation type="submission" date="2011-03" db="EMBL/GenBank/DDBJ databases">
        <title>Annotation of Magnaporthe poae ATCC 64411.</title>
        <authorList>
            <person name="Ma L.-J."/>
            <person name="Dead R."/>
            <person name="Young S.K."/>
            <person name="Zeng Q."/>
            <person name="Gargeya S."/>
            <person name="Fitzgerald M."/>
            <person name="Haas B."/>
            <person name="Abouelleil A."/>
            <person name="Alvarado L."/>
            <person name="Arachchi H.M."/>
            <person name="Berlin A."/>
            <person name="Brown A."/>
            <person name="Chapman S.B."/>
            <person name="Chen Z."/>
            <person name="Dunbar C."/>
            <person name="Freedman E."/>
            <person name="Gearin G."/>
            <person name="Gellesch M."/>
            <person name="Goldberg J."/>
            <person name="Griggs A."/>
            <person name="Gujja S."/>
            <person name="Heiman D."/>
            <person name="Howarth C."/>
            <person name="Larson L."/>
            <person name="Lui A."/>
            <person name="MacDonald P.J.P."/>
            <person name="Mehta T."/>
            <person name="Montmayeur A."/>
            <person name="Murphy C."/>
            <person name="Neiman D."/>
            <person name="Pearson M."/>
            <person name="Priest M."/>
            <person name="Roberts A."/>
            <person name="Saif S."/>
            <person name="Shea T."/>
            <person name="Shenoy N."/>
            <person name="Sisk P."/>
            <person name="Stolte C."/>
            <person name="Sykes S."/>
            <person name="Yandava C."/>
            <person name="Wortman J."/>
            <person name="Nusbaum C."/>
            <person name="Birren B."/>
        </authorList>
    </citation>
    <scope>NUCLEOTIDE SEQUENCE</scope>
    <source>
        <strain evidence="2">ATCC 64411</strain>
    </source>
</reference>
<evidence type="ECO:0000313" key="2">
    <source>
        <dbReference type="EMBL" id="KLU87330.1"/>
    </source>
</evidence>
<evidence type="ECO:0000313" key="3">
    <source>
        <dbReference type="EnsemblFungi" id="MAPG_06331T0"/>
    </source>
</evidence>
<evidence type="ECO:0000313" key="4">
    <source>
        <dbReference type="Proteomes" id="UP000011715"/>
    </source>
</evidence>
<dbReference type="STRING" id="644358.A0A0C4E1R1"/>
<reference evidence="3" key="5">
    <citation type="submission" date="2015-06" db="UniProtKB">
        <authorList>
            <consortium name="EnsemblFungi"/>
        </authorList>
    </citation>
    <scope>IDENTIFICATION</scope>
    <source>
        <strain evidence="3">ATCC 64411</strain>
    </source>
</reference>
<dbReference type="EMBL" id="ADBL01001532">
    <property type="status" value="NOT_ANNOTATED_CDS"/>
    <property type="molecule type" value="Genomic_DNA"/>
</dbReference>
<dbReference type="OrthoDB" id="10462952at2759"/>
<dbReference type="Proteomes" id="UP000011715">
    <property type="component" value="Unassembled WGS sequence"/>
</dbReference>
<name>A0A0C4E1R1_MAGP6</name>
<dbReference type="eggNOG" id="ENOG502RN1M">
    <property type="taxonomic scope" value="Eukaryota"/>
</dbReference>
<keyword evidence="4" id="KW-1185">Reference proteome</keyword>
<proteinExistence type="predicted"/>
<reference evidence="3" key="4">
    <citation type="journal article" date="2015" name="G3 (Bethesda)">
        <title>Genome sequences of three phytopathogenic species of the Magnaporthaceae family of fungi.</title>
        <authorList>
            <person name="Okagaki L.H."/>
            <person name="Nunes C.C."/>
            <person name="Sailsbery J."/>
            <person name="Clay B."/>
            <person name="Brown D."/>
            <person name="John T."/>
            <person name="Oh Y."/>
            <person name="Young N."/>
            <person name="Fitzgerald M."/>
            <person name="Haas B.J."/>
            <person name="Zeng Q."/>
            <person name="Young S."/>
            <person name="Adiconis X."/>
            <person name="Fan L."/>
            <person name="Levin J.Z."/>
            <person name="Mitchell T.K."/>
            <person name="Okubara P.A."/>
            <person name="Farman M.L."/>
            <person name="Kohn L.M."/>
            <person name="Birren B."/>
            <person name="Ma L.-J."/>
            <person name="Dean R.A."/>
        </authorList>
    </citation>
    <scope>NUCLEOTIDE SEQUENCE</scope>
    <source>
        <strain evidence="3">ATCC 64411 / 73-15</strain>
    </source>
</reference>
<sequence>MASGTLAASRGSAMCLFQEARQYCTATSCHTKVLGGTQRRPSRPIPWAMPETVTARAESRRQYGFRRKQQKPVPSKAFSPRTQPSSAPKSQGTSSENLGISVNDVPGTEFWDEARTDLIQNRGVAPDAVPLNSAACVFLTKLYLEANLDDNGRPLVWATPSTMKKLISLNIPPAHLHYVAVQILASGQRTRLPQGLMKLALRMLDHASALGHQPSTLTLCLTALKQISIHEGRQISDLRQPFVGAIGRVRAQFRSGAGAAVQDPDSLAVWGLIHFVDGSLKTAERFLRRALGPSLPPPATSKHAAEPDVDLTPRPPRFDAEPAALMALANITARLGRPGVDEAAYLAVGAFQLDLAPACLHLGLMADTLETKGQGGGGGGDGKGGGSSARSSKYLPYREELLTKAAMAGLTPAYHALAAIERFKAGAAVKGISDVSGHGVGTVVSASHHLMTAAEWDRIARAAEETDRIKKESFEKNADTKKQEA</sequence>
<dbReference type="AlphaFoldDB" id="A0A0C4E1R1"/>
<dbReference type="EMBL" id="GL876970">
    <property type="protein sequence ID" value="KLU87330.1"/>
    <property type="molecule type" value="Genomic_DNA"/>
</dbReference>
<reference evidence="4" key="1">
    <citation type="submission" date="2010-05" db="EMBL/GenBank/DDBJ databases">
        <title>The genome sequence of Magnaporthe poae strain ATCC 64411.</title>
        <authorList>
            <person name="Ma L.-J."/>
            <person name="Dead R."/>
            <person name="Young S."/>
            <person name="Zeng Q."/>
            <person name="Koehrsen M."/>
            <person name="Alvarado L."/>
            <person name="Berlin A."/>
            <person name="Chapman S.B."/>
            <person name="Chen Z."/>
            <person name="Freedman E."/>
            <person name="Gellesch M."/>
            <person name="Goldberg J."/>
            <person name="Griggs A."/>
            <person name="Gujja S."/>
            <person name="Heilman E.R."/>
            <person name="Heiman D."/>
            <person name="Hepburn T."/>
            <person name="Howarth C."/>
            <person name="Jen D."/>
            <person name="Larson L."/>
            <person name="Mehta T."/>
            <person name="Neiman D."/>
            <person name="Pearson M."/>
            <person name="Roberts A."/>
            <person name="Saif S."/>
            <person name="Shea T."/>
            <person name="Shenoy N."/>
            <person name="Sisk P."/>
            <person name="Stolte C."/>
            <person name="Sykes S."/>
            <person name="Walk T."/>
            <person name="White J."/>
            <person name="Yandava C."/>
            <person name="Haas B."/>
            <person name="Nusbaum C."/>
            <person name="Birren B."/>
        </authorList>
    </citation>
    <scope>NUCLEOTIDE SEQUENCE [LARGE SCALE GENOMIC DNA]</scope>
    <source>
        <strain evidence="4">ATCC 64411 / 73-15</strain>
    </source>
</reference>